<proteinExistence type="predicted"/>
<dbReference type="EMBL" id="CABGGS010000012">
    <property type="protein sequence ID" value="VUS47481.1"/>
    <property type="molecule type" value="Genomic_DNA"/>
</dbReference>
<accession>A0A564ISJ7</accession>
<gene>
    <name evidence="2" type="ORF">SB6408_01814</name>
    <name evidence="1" type="ORF">SB6411_01080</name>
</gene>
<dbReference type="EMBL" id="CABGHF010000034">
    <property type="protein sequence ID" value="VUS98875.1"/>
    <property type="molecule type" value="Genomic_DNA"/>
</dbReference>
<evidence type="ECO:0000313" key="4">
    <source>
        <dbReference type="Proteomes" id="UP000318370"/>
    </source>
</evidence>
<name>A0A564ISJ7_9ENTR</name>
<keyword evidence="3" id="KW-1185">Reference proteome</keyword>
<protein>
    <submittedName>
        <fullName evidence="2">Uncharacterized protein</fullName>
    </submittedName>
</protein>
<dbReference type="Proteomes" id="UP000317652">
    <property type="component" value="Unassembled WGS sequence"/>
</dbReference>
<reference evidence="3 4" key="1">
    <citation type="submission" date="2019-07" db="EMBL/GenBank/DDBJ databases">
        <authorList>
            <person name="Brisse S."/>
            <person name="Rodrigues C."/>
            <person name="Thorpe H."/>
        </authorList>
    </citation>
    <scope>NUCLEOTIDE SEQUENCE [LARGE SCALE GENOMIC DNA]</scope>
    <source>
        <strain evidence="2">SB6408</strain>
        <strain evidence="1">SB6411</strain>
    </source>
</reference>
<dbReference type="AlphaFoldDB" id="A0A564ISJ7"/>
<evidence type="ECO:0000313" key="3">
    <source>
        <dbReference type="Proteomes" id="UP000317652"/>
    </source>
</evidence>
<evidence type="ECO:0000313" key="2">
    <source>
        <dbReference type="EMBL" id="VUS98875.1"/>
    </source>
</evidence>
<organism evidence="2 4">
    <name type="scientific">Klebsiella spallanzanii</name>
    <dbReference type="NCBI Taxonomy" id="2587528"/>
    <lineage>
        <taxon>Bacteria</taxon>
        <taxon>Pseudomonadati</taxon>
        <taxon>Pseudomonadota</taxon>
        <taxon>Gammaproteobacteria</taxon>
        <taxon>Enterobacterales</taxon>
        <taxon>Enterobacteriaceae</taxon>
        <taxon>Klebsiella/Raoultella group</taxon>
        <taxon>Klebsiella</taxon>
    </lineage>
</organism>
<dbReference type="Proteomes" id="UP000318370">
    <property type="component" value="Unassembled WGS sequence"/>
</dbReference>
<sequence>MKIKNLCLTLCASPLLTSLSDIAKEFKIGMAINELKT</sequence>
<evidence type="ECO:0000313" key="1">
    <source>
        <dbReference type="EMBL" id="VUS47481.1"/>
    </source>
</evidence>